<organism evidence="1 2">
    <name type="scientific">Lyticum sinuosum</name>
    <dbReference type="NCBI Taxonomy" id="1332059"/>
    <lineage>
        <taxon>Bacteria</taxon>
        <taxon>Pseudomonadati</taxon>
        <taxon>Pseudomonadota</taxon>
        <taxon>Alphaproteobacteria</taxon>
        <taxon>Rickettsiales</taxon>
        <taxon>Lyticum</taxon>
    </lineage>
</organism>
<dbReference type="RefSeq" id="WP_322498665.1">
    <property type="nucleotide sequence ID" value="NZ_JARGYU010000002.1"/>
</dbReference>
<sequence>MNINKYLNNSNKICQTLEEAIKNCKKALMFFIVDILFDEYNDIGHQIIGADIMKNDIIEIYQVRKDGTLIVIINNFKKIVINKEFINNILVCDAIL</sequence>
<proteinExistence type="predicted"/>
<keyword evidence="2" id="KW-1185">Reference proteome</keyword>
<evidence type="ECO:0000313" key="1">
    <source>
        <dbReference type="EMBL" id="MDZ5761236.1"/>
    </source>
</evidence>
<reference evidence="1" key="1">
    <citation type="submission" date="2023-02" db="EMBL/GenBank/DDBJ databases">
        <title>Host association and intracellularity evolved multiple times independently in the Rickettsiales.</title>
        <authorList>
            <person name="Castelli M."/>
            <person name="Nardi T."/>
            <person name="Gammuto L."/>
            <person name="Bellinzona G."/>
            <person name="Sabaneyeva E."/>
            <person name="Potekhin A."/>
            <person name="Serra V."/>
            <person name="Petroni G."/>
            <person name="Sassera D."/>
        </authorList>
    </citation>
    <scope>NUCLEOTIDE SEQUENCE</scope>
    <source>
        <strain evidence="1">USBL-36I1</strain>
    </source>
</reference>
<accession>A0AAE5AHQ1</accession>
<dbReference type="Proteomes" id="UP001289135">
    <property type="component" value="Unassembled WGS sequence"/>
</dbReference>
<name>A0AAE5AHQ1_9RICK</name>
<protein>
    <submittedName>
        <fullName evidence="1">Uncharacterized protein</fullName>
    </submittedName>
</protein>
<gene>
    <name evidence="1" type="ORF">Lyticum_00405</name>
</gene>
<dbReference type="AlphaFoldDB" id="A0AAE5AHQ1"/>
<comment type="caution">
    <text evidence="1">The sequence shown here is derived from an EMBL/GenBank/DDBJ whole genome shotgun (WGS) entry which is preliminary data.</text>
</comment>
<dbReference type="EMBL" id="JARGYU010000002">
    <property type="protein sequence ID" value="MDZ5761236.1"/>
    <property type="molecule type" value="Genomic_DNA"/>
</dbReference>
<evidence type="ECO:0000313" key="2">
    <source>
        <dbReference type="Proteomes" id="UP001289135"/>
    </source>
</evidence>